<dbReference type="KEGG" id="cil:EG358_11185"/>
<dbReference type="PROSITE" id="PS01031">
    <property type="entry name" value="SHSP"/>
    <property type="match status" value="1"/>
</dbReference>
<dbReference type="InterPro" id="IPR008978">
    <property type="entry name" value="HSP20-like_chaperone"/>
</dbReference>
<dbReference type="InterPro" id="IPR031107">
    <property type="entry name" value="Small_HSP"/>
</dbReference>
<evidence type="ECO:0000259" key="3">
    <source>
        <dbReference type="PROSITE" id="PS01031"/>
    </source>
</evidence>
<feature type="domain" description="SHSP" evidence="3">
    <location>
        <begin position="38"/>
        <end position="152"/>
    </location>
</feature>
<evidence type="ECO:0000256" key="1">
    <source>
        <dbReference type="PROSITE-ProRule" id="PRU00285"/>
    </source>
</evidence>
<sequence>MTTIVKRTNGSLLPASQRSMFDDFFNRELFNWGNNNFSASRTTLPSVNIKELEKAFEVEVAAPGMKKEDFSITLDGNMLTISSSKEDQQEEKDGKYTRREFSYQSFQRSFELSKDVVDDENIQARYENGVLRLTIPKKESALAQSPRLIEIQ</sequence>
<evidence type="ECO:0000313" key="6">
    <source>
        <dbReference type="EMBL" id="SUX45074.1"/>
    </source>
</evidence>
<dbReference type="EMBL" id="UFVS01000001">
    <property type="protein sequence ID" value="SUX45074.1"/>
    <property type="molecule type" value="Genomic_DNA"/>
</dbReference>
<dbReference type="Proteomes" id="UP000255231">
    <property type="component" value="Unassembled WGS sequence"/>
</dbReference>
<accession>A0A381FF04</accession>
<comment type="similarity">
    <text evidence="1 2">Belongs to the small heat shock protein (HSP20) family.</text>
</comment>
<proteinExistence type="inferred from homology"/>
<evidence type="ECO:0000313" key="8">
    <source>
        <dbReference type="Proteomes" id="UP000254282"/>
    </source>
</evidence>
<reference evidence="4 7" key="1">
    <citation type="submission" date="2017-01" db="EMBL/GenBank/DDBJ databases">
        <authorList>
            <person name="Varghese N."/>
            <person name="Submissions S."/>
        </authorList>
    </citation>
    <scope>NUCLEOTIDE SEQUENCE [LARGE SCALE GENOMIC DNA]</scope>
    <source>
        <strain evidence="4 7">ATCC 27950</strain>
    </source>
</reference>
<gene>
    <name evidence="6" type="primary">hspA</name>
    <name evidence="5" type="ORF">NCTC13532_00768</name>
    <name evidence="6" type="ORF">NCTC13560_02875</name>
    <name evidence="4" type="ORF">SAMN05421682_1027</name>
</gene>
<dbReference type="STRING" id="254.SAMN05421682_1027"/>
<evidence type="ECO:0000313" key="9">
    <source>
        <dbReference type="Proteomes" id="UP000255231"/>
    </source>
</evidence>
<dbReference type="EMBL" id="UFVR01000004">
    <property type="protein sequence ID" value="SUX44343.1"/>
    <property type="molecule type" value="Genomic_DNA"/>
</dbReference>
<dbReference type="Proteomes" id="UP000185725">
    <property type="component" value="Unassembled WGS sequence"/>
</dbReference>
<dbReference type="AlphaFoldDB" id="A0A381FF04"/>
<dbReference type="Proteomes" id="UP000254282">
    <property type="component" value="Unassembled WGS sequence"/>
</dbReference>
<evidence type="ECO:0000256" key="2">
    <source>
        <dbReference type="RuleBase" id="RU003616"/>
    </source>
</evidence>
<dbReference type="Gene3D" id="2.60.40.790">
    <property type="match status" value="1"/>
</dbReference>
<dbReference type="EMBL" id="FTMF01000002">
    <property type="protein sequence ID" value="SIQ01249.1"/>
    <property type="molecule type" value="Genomic_DNA"/>
</dbReference>
<dbReference type="Pfam" id="PF00011">
    <property type="entry name" value="HSP20"/>
    <property type="match status" value="1"/>
</dbReference>
<reference evidence="8 9" key="2">
    <citation type="submission" date="2018-06" db="EMBL/GenBank/DDBJ databases">
        <authorList>
            <consortium name="Pathogen Informatics"/>
            <person name="Doyle S."/>
        </authorList>
    </citation>
    <scope>NUCLEOTIDE SEQUENCE [LARGE SCALE GENOMIC DNA]</scope>
    <source>
        <strain evidence="5 8">NCTC13532</strain>
        <strain evidence="6 9">NCTC13560</strain>
    </source>
</reference>
<dbReference type="SUPFAM" id="SSF49764">
    <property type="entry name" value="HSP20-like chaperones"/>
    <property type="match status" value="1"/>
</dbReference>
<dbReference type="OrthoDB" id="9814487at2"/>
<keyword evidence="7" id="KW-1185">Reference proteome</keyword>
<dbReference type="PANTHER" id="PTHR11527">
    <property type="entry name" value="HEAT-SHOCK PROTEIN 20 FAMILY MEMBER"/>
    <property type="match status" value="1"/>
</dbReference>
<protein>
    <submittedName>
        <fullName evidence="4">Heat shock protein Hsp20</fullName>
    </submittedName>
    <submittedName>
        <fullName evidence="6">Spore protein SP21</fullName>
    </submittedName>
</protein>
<keyword evidence="4" id="KW-0346">Stress response</keyword>
<organism evidence="6 9">
    <name type="scientific">Chryseobacterium indoltheticum</name>
    <dbReference type="NCBI Taxonomy" id="254"/>
    <lineage>
        <taxon>Bacteria</taxon>
        <taxon>Pseudomonadati</taxon>
        <taxon>Bacteroidota</taxon>
        <taxon>Flavobacteriia</taxon>
        <taxon>Flavobacteriales</taxon>
        <taxon>Weeksellaceae</taxon>
        <taxon>Chryseobacterium group</taxon>
        <taxon>Chryseobacterium</taxon>
    </lineage>
</organism>
<evidence type="ECO:0000313" key="5">
    <source>
        <dbReference type="EMBL" id="SUX44343.1"/>
    </source>
</evidence>
<dbReference type="InterPro" id="IPR002068">
    <property type="entry name" value="A-crystallin/Hsp20_dom"/>
</dbReference>
<evidence type="ECO:0000313" key="7">
    <source>
        <dbReference type="Proteomes" id="UP000185725"/>
    </source>
</evidence>
<evidence type="ECO:0000313" key="4">
    <source>
        <dbReference type="EMBL" id="SIQ01249.1"/>
    </source>
</evidence>
<dbReference type="CDD" id="cd06464">
    <property type="entry name" value="ACD_sHsps-like"/>
    <property type="match status" value="1"/>
</dbReference>
<name>A0A381FF04_9FLAO</name>